<evidence type="ECO:0000313" key="2">
    <source>
        <dbReference type="Proteomes" id="UP000054538"/>
    </source>
</evidence>
<dbReference type="EMBL" id="KN825876">
    <property type="protein sequence ID" value="KIK81052.1"/>
    <property type="molecule type" value="Genomic_DNA"/>
</dbReference>
<keyword evidence="2" id="KW-1185">Reference proteome</keyword>
<organism evidence="1 2">
    <name type="scientific">Paxillus rubicundulus Ve08.2h10</name>
    <dbReference type="NCBI Taxonomy" id="930991"/>
    <lineage>
        <taxon>Eukaryota</taxon>
        <taxon>Fungi</taxon>
        <taxon>Dikarya</taxon>
        <taxon>Basidiomycota</taxon>
        <taxon>Agaricomycotina</taxon>
        <taxon>Agaricomycetes</taxon>
        <taxon>Agaricomycetidae</taxon>
        <taxon>Boletales</taxon>
        <taxon>Paxilineae</taxon>
        <taxon>Paxillaceae</taxon>
        <taxon>Paxillus</taxon>
    </lineage>
</organism>
<dbReference type="Proteomes" id="UP000054538">
    <property type="component" value="Unassembled WGS sequence"/>
</dbReference>
<reference evidence="1 2" key="1">
    <citation type="submission" date="2014-04" db="EMBL/GenBank/DDBJ databases">
        <authorList>
            <consortium name="DOE Joint Genome Institute"/>
            <person name="Kuo A."/>
            <person name="Kohler A."/>
            <person name="Jargeat P."/>
            <person name="Nagy L.G."/>
            <person name="Floudas D."/>
            <person name="Copeland A."/>
            <person name="Barry K.W."/>
            <person name="Cichocki N."/>
            <person name="Veneault-Fourrey C."/>
            <person name="LaButti K."/>
            <person name="Lindquist E.A."/>
            <person name="Lipzen A."/>
            <person name="Lundell T."/>
            <person name="Morin E."/>
            <person name="Murat C."/>
            <person name="Sun H."/>
            <person name="Tunlid A."/>
            <person name="Henrissat B."/>
            <person name="Grigoriev I.V."/>
            <person name="Hibbett D.S."/>
            <person name="Martin F."/>
            <person name="Nordberg H.P."/>
            <person name="Cantor M.N."/>
            <person name="Hua S.X."/>
        </authorList>
    </citation>
    <scope>NUCLEOTIDE SEQUENCE [LARGE SCALE GENOMIC DNA]</scope>
    <source>
        <strain evidence="1 2">Ve08.2h10</strain>
    </source>
</reference>
<protein>
    <submittedName>
        <fullName evidence="1">Unplaced genomic scaffold scaffold_1054, whole genome shotgun sequence</fullName>
    </submittedName>
</protein>
<accession>A0A0D0CED5</accession>
<sequence>MALRHAVHTLVTNRTVVLRFLCDRPIEVNQVVIRRSRNRYAVFTTANVVGELVEF</sequence>
<name>A0A0D0CED5_9AGAM</name>
<gene>
    <name evidence="1" type="ORF">PAXRUDRAFT_833113</name>
</gene>
<dbReference type="AlphaFoldDB" id="A0A0D0CED5"/>
<dbReference type="InParanoid" id="A0A0D0CED5"/>
<dbReference type="HOGENOM" id="CLU_3033012_0_0_1"/>
<reference evidence="2" key="2">
    <citation type="submission" date="2015-01" db="EMBL/GenBank/DDBJ databases">
        <title>Evolutionary Origins and Diversification of the Mycorrhizal Mutualists.</title>
        <authorList>
            <consortium name="DOE Joint Genome Institute"/>
            <consortium name="Mycorrhizal Genomics Consortium"/>
            <person name="Kohler A."/>
            <person name="Kuo A."/>
            <person name="Nagy L.G."/>
            <person name="Floudas D."/>
            <person name="Copeland A."/>
            <person name="Barry K.W."/>
            <person name="Cichocki N."/>
            <person name="Veneault-Fourrey C."/>
            <person name="LaButti K."/>
            <person name="Lindquist E.A."/>
            <person name="Lipzen A."/>
            <person name="Lundell T."/>
            <person name="Morin E."/>
            <person name="Murat C."/>
            <person name="Riley R."/>
            <person name="Ohm R."/>
            <person name="Sun H."/>
            <person name="Tunlid A."/>
            <person name="Henrissat B."/>
            <person name="Grigoriev I.V."/>
            <person name="Hibbett D.S."/>
            <person name="Martin F."/>
        </authorList>
    </citation>
    <scope>NUCLEOTIDE SEQUENCE [LARGE SCALE GENOMIC DNA]</scope>
    <source>
        <strain evidence="2">Ve08.2h10</strain>
    </source>
</reference>
<evidence type="ECO:0000313" key="1">
    <source>
        <dbReference type="EMBL" id="KIK81052.1"/>
    </source>
</evidence>
<proteinExistence type="predicted"/>